<dbReference type="EMBL" id="QDEB01012544">
    <property type="protein sequence ID" value="RZC41954.1"/>
    <property type="molecule type" value="Genomic_DNA"/>
</dbReference>
<evidence type="ECO:0000313" key="11">
    <source>
        <dbReference type="EMBL" id="RZC41954.1"/>
    </source>
</evidence>
<feature type="non-terminal residue" evidence="11">
    <location>
        <position position="168"/>
    </location>
</feature>
<keyword evidence="8" id="KW-0675">Receptor</keyword>
<comment type="caution">
    <text evidence="11">The sequence shown here is derived from an EMBL/GenBank/DDBJ whole genome shotgun (WGS) entry which is preliminary data.</text>
</comment>
<dbReference type="Pfam" id="PF02949">
    <property type="entry name" value="7tm_6"/>
    <property type="match status" value="1"/>
</dbReference>
<dbReference type="PANTHER" id="PTHR21137">
    <property type="entry name" value="ODORANT RECEPTOR"/>
    <property type="match status" value="1"/>
</dbReference>
<gene>
    <name evidence="11" type="ORF">BDFB_014579</name>
</gene>
<evidence type="ECO:0000256" key="5">
    <source>
        <dbReference type="ARBA" id="ARBA00022725"/>
    </source>
</evidence>
<keyword evidence="2" id="KW-1003">Cell membrane</keyword>
<feature type="transmembrane region" description="Helical" evidence="10">
    <location>
        <begin position="34"/>
        <end position="56"/>
    </location>
</feature>
<dbReference type="Proteomes" id="UP000292052">
    <property type="component" value="Unassembled WGS sequence"/>
</dbReference>
<keyword evidence="6 10" id="KW-1133">Transmembrane helix</keyword>
<organism evidence="11 12">
    <name type="scientific">Asbolus verrucosus</name>
    <name type="common">Desert ironclad beetle</name>
    <dbReference type="NCBI Taxonomy" id="1661398"/>
    <lineage>
        <taxon>Eukaryota</taxon>
        <taxon>Metazoa</taxon>
        <taxon>Ecdysozoa</taxon>
        <taxon>Arthropoda</taxon>
        <taxon>Hexapoda</taxon>
        <taxon>Insecta</taxon>
        <taxon>Pterygota</taxon>
        <taxon>Neoptera</taxon>
        <taxon>Endopterygota</taxon>
        <taxon>Coleoptera</taxon>
        <taxon>Polyphaga</taxon>
        <taxon>Cucujiformia</taxon>
        <taxon>Tenebrionidae</taxon>
        <taxon>Pimeliinae</taxon>
        <taxon>Asbolus</taxon>
    </lineage>
</organism>
<evidence type="ECO:0000256" key="3">
    <source>
        <dbReference type="ARBA" id="ARBA00022606"/>
    </source>
</evidence>
<sequence>MVKQLMITLNSDLFQPKTAKQIILVKPSLEFCNITYKTLTFLGASAVFFWMLFPILDDSYKDYRLPFPAWYPYNTKTAPFYEIAYVYQVLGSYFTAFTNVSIDALIASLNMYVGTQIDILCDDLRNLHDPDEEGISKKLIACIKHHKGILSFAGNSNEFVKWIYFLQF</sequence>
<evidence type="ECO:0000256" key="2">
    <source>
        <dbReference type="ARBA" id="ARBA00022475"/>
    </source>
</evidence>
<keyword evidence="4 10" id="KW-0812">Transmembrane</keyword>
<keyword evidence="7 10" id="KW-0472">Membrane</keyword>
<evidence type="ECO:0000313" key="12">
    <source>
        <dbReference type="Proteomes" id="UP000292052"/>
    </source>
</evidence>
<keyword evidence="12" id="KW-1185">Reference proteome</keyword>
<evidence type="ECO:0000256" key="4">
    <source>
        <dbReference type="ARBA" id="ARBA00022692"/>
    </source>
</evidence>
<evidence type="ECO:0000256" key="9">
    <source>
        <dbReference type="ARBA" id="ARBA00023224"/>
    </source>
</evidence>
<dbReference type="GO" id="GO:0007165">
    <property type="term" value="P:signal transduction"/>
    <property type="evidence" value="ECO:0007669"/>
    <property type="project" value="UniProtKB-KW"/>
</dbReference>
<name>A0A482WA12_ASBVE</name>
<reference evidence="11 12" key="1">
    <citation type="submission" date="2017-03" db="EMBL/GenBank/DDBJ databases">
        <title>Genome of the blue death feigning beetle - Asbolus verrucosus.</title>
        <authorList>
            <person name="Rider S.D."/>
        </authorList>
    </citation>
    <scope>NUCLEOTIDE SEQUENCE [LARGE SCALE GENOMIC DNA]</scope>
    <source>
        <strain evidence="11">Butters</strain>
        <tissue evidence="11">Head and leg muscle</tissue>
    </source>
</reference>
<dbReference type="OrthoDB" id="6596205at2759"/>
<dbReference type="PANTHER" id="PTHR21137:SF35">
    <property type="entry name" value="ODORANT RECEPTOR 19A-RELATED"/>
    <property type="match status" value="1"/>
</dbReference>
<comment type="subcellular location">
    <subcellularLocation>
        <location evidence="1">Cell membrane</location>
        <topology evidence="1">Multi-pass membrane protein</topology>
    </subcellularLocation>
</comment>
<evidence type="ECO:0000256" key="7">
    <source>
        <dbReference type="ARBA" id="ARBA00023136"/>
    </source>
</evidence>
<evidence type="ECO:0000256" key="8">
    <source>
        <dbReference type="ARBA" id="ARBA00023170"/>
    </source>
</evidence>
<keyword evidence="9" id="KW-0807">Transducer</keyword>
<dbReference type="InterPro" id="IPR004117">
    <property type="entry name" value="7tm6_olfct_rcpt"/>
</dbReference>
<dbReference type="AlphaFoldDB" id="A0A482WA12"/>
<evidence type="ECO:0000256" key="6">
    <source>
        <dbReference type="ARBA" id="ARBA00022989"/>
    </source>
</evidence>
<evidence type="ECO:0000256" key="10">
    <source>
        <dbReference type="SAM" id="Phobius"/>
    </source>
</evidence>
<keyword evidence="5" id="KW-0552">Olfaction</keyword>
<proteinExistence type="predicted"/>
<keyword evidence="3" id="KW-0716">Sensory transduction</keyword>
<accession>A0A482WA12</accession>
<evidence type="ECO:0000256" key="1">
    <source>
        <dbReference type="ARBA" id="ARBA00004651"/>
    </source>
</evidence>
<protein>
    <submittedName>
        <fullName evidence="11">7tm 6 domain containing protein</fullName>
    </submittedName>
</protein>
<dbReference type="GO" id="GO:0004984">
    <property type="term" value="F:olfactory receptor activity"/>
    <property type="evidence" value="ECO:0007669"/>
    <property type="project" value="InterPro"/>
</dbReference>
<dbReference type="GO" id="GO:0005549">
    <property type="term" value="F:odorant binding"/>
    <property type="evidence" value="ECO:0007669"/>
    <property type="project" value="InterPro"/>
</dbReference>
<dbReference type="GO" id="GO:0005886">
    <property type="term" value="C:plasma membrane"/>
    <property type="evidence" value="ECO:0007669"/>
    <property type="project" value="UniProtKB-SubCell"/>
</dbReference>